<dbReference type="Pfam" id="PF01636">
    <property type="entry name" value="APH"/>
    <property type="match status" value="1"/>
</dbReference>
<dbReference type="Gene3D" id="3.30.200.20">
    <property type="entry name" value="Phosphorylase Kinase, domain 1"/>
    <property type="match status" value="1"/>
</dbReference>
<organism evidence="2 3">
    <name type="scientific">Mycobacterium florentinum</name>
    <dbReference type="NCBI Taxonomy" id="292462"/>
    <lineage>
        <taxon>Bacteria</taxon>
        <taxon>Bacillati</taxon>
        <taxon>Actinomycetota</taxon>
        <taxon>Actinomycetes</taxon>
        <taxon>Mycobacteriales</taxon>
        <taxon>Mycobacteriaceae</taxon>
        <taxon>Mycobacterium</taxon>
        <taxon>Mycobacterium simiae complex</taxon>
    </lineage>
</organism>
<dbReference type="Proteomes" id="UP000193010">
    <property type="component" value="Unassembled WGS sequence"/>
</dbReference>
<evidence type="ECO:0000313" key="3">
    <source>
        <dbReference type="Proteomes" id="UP000193010"/>
    </source>
</evidence>
<dbReference type="STRING" id="292462.AWC05_17500"/>
<reference evidence="2 3" key="1">
    <citation type="submission" date="2016-01" db="EMBL/GenBank/DDBJ databases">
        <title>The new phylogeny of the genus Mycobacterium.</title>
        <authorList>
            <person name="Tarcisio F."/>
            <person name="Conor M."/>
            <person name="Antonella G."/>
            <person name="Elisabetta G."/>
            <person name="Giulia F.S."/>
            <person name="Sara T."/>
            <person name="Anna F."/>
            <person name="Clotilde B."/>
            <person name="Roberto B."/>
            <person name="Veronica D.S."/>
            <person name="Fabio R."/>
            <person name="Monica P."/>
            <person name="Olivier J."/>
            <person name="Enrico T."/>
            <person name="Nicola S."/>
        </authorList>
    </citation>
    <scope>NUCLEOTIDE SEQUENCE [LARGE SCALE GENOMIC DNA]</scope>
    <source>
        <strain evidence="2 3">DSM 44852</strain>
    </source>
</reference>
<dbReference type="RefSeq" id="WP_085221716.1">
    <property type="nucleotide sequence ID" value="NZ_AP022576.1"/>
</dbReference>
<dbReference type="InterPro" id="IPR011009">
    <property type="entry name" value="Kinase-like_dom_sf"/>
</dbReference>
<dbReference type="PANTHER" id="PTHR21310">
    <property type="entry name" value="AMINOGLYCOSIDE PHOSPHOTRANSFERASE-RELATED-RELATED"/>
    <property type="match status" value="1"/>
</dbReference>
<dbReference type="OrthoDB" id="3806873at2"/>
<dbReference type="SUPFAM" id="SSF56112">
    <property type="entry name" value="Protein kinase-like (PK-like)"/>
    <property type="match status" value="1"/>
</dbReference>
<dbReference type="CDD" id="cd05154">
    <property type="entry name" value="ACAD10_11_N-like"/>
    <property type="match status" value="1"/>
</dbReference>
<name>A0A1X1UD56_MYCFL</name>
<evidence type="ECO:0000259" key="1">
    <source>
        <dbReference type="Pfam" id="PF01636"/>
    </source>
</evidence>
<dbReference type="EMBL" id="LQOV01000008">
    <property type="protein sequence ID" value="ORV54658.1"/>
    <property type="molecule type" value="Genomic_DNA"/>
</dbReference>
<gene>
    <name evidence="2" type="ORF">AWC05_17500</name>
</gene>
<protein>
    <recommendedName>
        <fullName evidence="1">Aminoglycoside phosphotransferase domain-containing protein</fullName>
    </recommendedName>
</protein>
<dbReference type="PANTHER" id="PTHR21310:SF40">
    <property type="entry name" value="AMINOGLYCOSIDE PHOSPHOTRANSFERASE DOMAIN-CONTAINING PROTEIN-RELATED"/>
    <property type="match status" value="1"/>
</dbReference>
<comment type="caution">
    <text evidence="2">The sequence shown here is derived from an EMBL/GenBank/DDBJ whole genome shotgun (WGS) entry which is preliminary data.</text>
</comment>
<dbReference type="AlphaFoldDB" id="A0A1X1UD56"/>
<evidence type="ECO:0000313" key="2">
    <source>
        <dbReference type="EMBL" id="ORV54658.1"/>
    </source>
</evidence>
<dbReference type="InterPro" id="IPR002575">
    <property type="entry name" value="Aminoglycoside_PTrfase"/>
</dbReference>
<dbReference type="Gene3D" id="3.90.1200.10">
    <property type="match status" value="1"/>
</dbReference>
<sequence>MALVEKMDLEAVREALERWLRPRLRDRAHVGVSALSAPSASGFSNETLFFEVSWDDLGTTRREPMVARLQADGAGLYPSYDITAQYRVMAVLGESTSVPVPAMLWLEEDQSILGAPFFVMSGVDGRVPADDPPFTASGWVLDLTPGERAELNDNALRVLAEIHALDPIELGLDFLARPELGDSPLDQEIAYYERYYAWAAEGRSHPTLEGAFRWINANRPAEPETAVLSWGDARIGNMIFGAGRQVLAVLDWEMATLASPEQDLGWWLFMHRHHTEGFGLPHPDGFPNRDEVIRRYQELSGRKVRNLDFYEAFAALRGATIMVRLARMMIDAGLLPPDADMAENNGSSRILAGLCGLPAPAGEGIRLISKN</sequence>
<dbReference type="InterPro" id="IPR041726">
    <property type="entry name" value="ACAD10_11_N"/>
</dbReference>
<feature type="domain" description="Aminoglycoside phosphotransferase" evidence="1">
    <location>
        <begin position="40"/>
        <end position="270"/>
    </location>
</feature>
<proteinExistence type="predicted"/>
<dbReference type="InterPro" id="IPR051678">
    <property type="entry name" value="AGP_Transferase"/>
</dbReference>
<keyword evidence="3" id="KW-1185">Reference proteome</keyword>
<accession>A0A1X1UD56</accession>